<protein>
    <submittedName>
        <fullName evidence="1">Uncharacterized protein</fullName>
    </submittedName>
</protein>
<evidence type="ECO:0000313" key="1">
    <source>
        <dbReference type="EMBL" id="RDW16416.1"/>
    </source>
</evidence>
<dbReference type="EMBL" id="PIOC01000027">
    <property type="protein sequence ID" value="RDW16416.1"/>
    <property type="molecule type" value="Genomic_DNA"/>
</dbReference>
<evidence type="ECO:0000313" key="2">
    <source>
        <dbReference type="Proteomes" id="UP000257143"/>
    </source>
</evidence>
<comment type="caution">
    <text evidence="1">The sequence shown here is derived from an EMBL/GenBank/DDBJ whole genome shotgun (WGS) entry which is preliminary data.</text>
</comment>
<gene>
    <name evidence="1" type="ORF">CWR48_17400</name>
</gene>
<dbReference type="RefSeq" id="WP_115774603.1">
    <property type="nucleotide sequence ID" value="NZ_PIOC01000027.1"/>
</dbReference>
<sequence>MGKMNMCFVEINALAETITANNPKIRINGTENDLDNLPKIVFAANVSKNSAGFIPLIIEVLVGNAVQARIDIQLPCPVTIPQLVLFTVPGQGLGTVTLDINITS</sequence>
<organism evidence="1 2">
    <name type="scientific">Oceanobacillus arenosus</name>
    <dbReference type="NCBI Taxonomy" id="1229153"/>
    <lineage>
        <taxon>Bacteria</taxon>
        <taxon>Bacillati</taxon>
        <taxon>Bacillota</taxon>
        <taxon>Bacilli</taxon>
        <taxon>Bacillales</taxon>
        <taxon>Bacillaceae</taxon>
        <taxon>Oceanobacillus</taxon>
    </lineage>
</organism>
<proteinExistence type="predicted"/>
<name>A0A3D8PK23_9BACI</name>
<dbReference type="Proteomes" id="UP000257143">
    <property type="component" value="Unassembled WGS sequence"/>
</dbReference>
<reference evidence="2" key="1">
    <citation type="submission" date="2017-11" db="EMBL/GenBank/DDBJ databases">
        <authorList>
            <person name="Zhu W."/>
        </authorList>
    </citation>
    <scope>NUCLEOTIDE SEQUENCE [LARGE SCALE GENOMIC DNA]</scope>
    <source>
        <strain evidence="2">CAU 1183</strain>
    </source>
</reference>
<keyword evidence="2" id="KW-1185">Reference proteome</keyword>
<accession>A0A3D8PK23</accession>
<dbReference type="AlphaFoldDB" id="A0A3D8PK23"/>